<dbReference type="InterPro" id="IPR008710">
    <property type="entry name" value="Nicastrin"/>
</dbReference>
<dbReference type="GO" id="GO:0005886">
    <property type="term" value="C:plasma membrane"/>
    <property type="evidence" value="ECO:0007669"/>
    <property type="project" value="TreeGrafter"/>
</dbReference>
<dbReference type="AlphaFoldDB" id="A0A2H5MX32"/>
<dbReference type="STRING" id="55188.A0A2H5MX32"/>
<protein>
    <submittedName>
        <fullName evidence="1">Uncharacterized protein</fullName>
    </submittedName>
</protein>
<name>A0A2H5MX32_CITUN</name>
<accession>A0A2H5MX32</accession>
<keyword evidence="2" id="KW-1185">Reference proteome</keyword>
<dbReference type="GO" id="GO:0016485">
    <property type="term" value="P:protein processing"/>
    <property type="evidence" value="ECO:0007669"/>
    <property type="project" value="InterPro"/>
</dbReference>
<dbReference type="Proteomes" id="UP000236630">
    <property type="component" value="Unassembled WGS sequence"/>
</dbReference>
<dbReference type="PANTHER" id="PTHR21092:SF0">
    <property type="entry name" value="NICASTRIN"/>
    <property type="match status" value="1"/>
</dbReference>
<dbReference type="PANTHER" id="PTHR21092">
    <property type="entry name" value="NICASTRIN"/>
    <property type="match status" value="1"/>
</dbReference>
<gene>
    <name evidence="1" type="ORF">CUMW_273860</name>
</gene>
<organism evidence="1 2">
    <name type="scientific">Citrus unshiu</name>
    <name type="common">Satsuma mandarin</name>
    <name type="synonym">Citrus nobilis var. unshiu</name>
    <dbReference type="NCBI Taxonomy" id="55188"/>
    <lineage>
        <taxon>Eukaryota</taxon>
        <taxon>Viridiplantae</taxon>
        <taxon>Streptophyta</taxon>
        <taxon>Embryophyta</taxon>
        <taxon>Tracheophyta</taxon>
        <taxon>Spermatophyta</taxon>
        <taxon>Magnoliopsida</taxon>
        <taxon>eudicotyledons</taxon>
        <taxon>Gunneridae</taxon>
        <taxon>Pentapetalae</taxon>
        <taxon>rosids</taxon>
        <taxon>malvids</taxon>
        <taxon>Sapindales</taxon>
        <taxon>Rutaceae</taxon>
        <taxon>Aurantioideae</taxon>
        <taxon>Citrus</taxon>
    </lineage>
</organism>
<dbReference type="EMBL" id="BDQV01001377">
    <property type="protein sequence ID" value="GAY32526.1"/>
    <property type="molecule type" value="Genomic_DNA"/>
</dbReference>
<proteinExistence type="predicted"/>
<evidence type="ECO:0000313" key="2">
    <source>
        <dbReference type="Proteomes" id="UP000236630"/>
    </source>
</evidence>
<reference evidence="1 2" key="1">
    <citation type="journal article" date="2017" name="Front. Genet.">
        <title>Draft sequencing of the heterozygous diploid genome of Satsuma (Citrus unshiu Marc.) using a hybrid assembly approach.</title>
        <authorList>
            <person name="Shimizu T."/>
            <person name="Tanizawa Y."/>
            <person name="Mochizuki T."/>
            <person name="Nagasaki H."/>
            <person name="Yoshioka T."/>
            <person name="Toyoda A."/>
            <person name="Fujiyama A."/>
            <person name="Kaminuma E."/>
            <person name="Nakamura Y."/>
        </authorList>
    </citation>
    <scope>NUCLEOTIDE SEQUENCE [LARGE SCALE GENOMIC DNA]</scope>
    <source>
        <strain evidence="2">cv. Miyagawa wase</strain>
    </source>
</reference>
<sequence length="152" mass="16875">MHPNTYSTTNANDRGQKVYVSVKYTKDFDTAFTNKFYHSHLDDMVAAASLIARSLYILASDNNDMHSSVLGAINHFLPSLNVANHRYVLAYSTRLTFESGTWNVLPPNSSDSMGSVDPVSTESNWNTIGLWPNLHIGAGLCGRYDLKDESIL</sequence>
<evidence type="ECO:0000313" key="1">
    <source>
        <dbReference type="EMBL" id="GAY32526.1"/>
    </source>
</evidence>
<comment type="caution">
    <text evidence="1">The sequence shown here is derived from an EMBL/GenBank/DDBJ whole genome shotgun (WGS) entry which is preliminary data.</text>
</comment>